<dbReference type="Proteomes" id="UP001055879">
    <property type="component" value="Linkage Group LG07"/>
</dbReference>
<organism evidence="1 2">
    <name type="scientific">Arctium lappa</name>
    <name type="common">Greater burdock</name>
    <name type="synonym">Lappa major</name>
    <dbReference type="NCBI Taxonomy" id="4217"/>
    <lineage>
        <taxon>Eukaryota</taxon>
        <taxon>Viridiplantae</taxon>
        <taxon>Streptophyta</taxon>
        <taxon>Embryophyta</taxon>
        <taxon>Tracheophyta</taxon>
        <taxon>Spermatophyta</taxon>
        <taxon>Magnoliopsida</taxon>
        <taxon>eudicotyledons</taxon>
        <taxon>Gunneridae</taxon>
        <taxon>Pentapetalae</taxon>
        <taxon>asterids</taxon>
        <taxon>campanulids</taxon>
        <taxon>Asterales</taxon>
        <taxon>Asteraceae</taxon>
        <taxon>Carduoideae</taxon>
        <taxon>Cardueae</taxon>
        <taxon>Arctiinae</taxon>
        <taxon>Arctium</taxon>
    </lineage>
</organism>
<gene>
    <name evidence="1" type="ORF">L6452_22317</name>
</gene>
<evidence type="ECO:0000313" key="2">
    <source>
        <dbReference type="Proteomes" id="UP001055879"/>
    </source>
</evidence>
<reference evidence="1 2" key="2">
    <citation type="journal article" date="2022" name="Mol. Ecol. Resour.">
        <title>The genomes of chicory, endive, great burdock and yacon provide insights into Asteraceae paleo-polyploidization history and plant inulin production.</title>
        <authorList>
            <person name="Fan W."/>
            <person name="Wang S."/>
            <person name="Wang H."/>
            <person name="Wang A."/>
            <person name="Jiang F."/>
            <person name="Liu H."/>
            <person name="Zhao H."/>
            <person name="Xu D."/>
            <person name="Zhang Y."/>
        </authorList>
    </citation>
    <scope>NUCLEOTIDE SEQUENCE [LARGE SCALE GENOMIC DNA]</scope>
    <source>
        <strain evidence="2">cv. Niubang</strain>
    </source>
</reference>
<accession>A0ACB9B151</accession>
<name>A0ACB9B151_ARCLA</name>
<keyword evidence="2" id="KW-1185">Reference proteome</keyword>
<evidence type="ECO:0000313" key="1">
    <source>
        <dbReference type="EMBL" id="KAI3715338.1"/>
    </source>
</evidence>
<dbReference type="EMBL" id="CM042053">
    <property type="protein sequence ID" value="KAI3715338.1"/>
    <property type="molecule type" value="Genomic_DNA"/>
</dbReference>
<protein>
    <submittedName>
        <fullName evidence="1">Uncharacterized protein</fullName>
    </submittedName>
</protein>
<sequence>MDIEVEDGTDSSGGDLLNHLDGGRWNVILPSDDLSNGLEDEVVGQVFWVMHDAHRLVSKPNFHGFDGVADGFDDAEDGFDHQTNL</sequence>
<comment type="caution">
    <text evidence="1">The sequence shown here is derived from an EMBL/GenBank/DDBJ whole genome shotgun (WGS) entry which is preliminary data.</text>
</comment>
<reference evidence="2" key="1">
    <citation type="journal article" date="2022" name="Mol. Ecol. Resour.">
        <title>The genomes of chicory, endive, great burdock and yacon provide insights into Asteraceae palaeo-polyploidization history and plant inulin production.</title>
        <authorList>
            <person name="Fan W."/>
            <person name="Wang S."/>
            <person name="Wang H."/>
            <person name="Wang A."/>
            <person name="Jiang F."/>
            <person name="Liu H."/>
            <person name="Zhao H."/>
            <person name="Xu D."/>
            <person name="Zhang Y."/>
        </authorList>
    </citation>
    <scope>NUCLEOTIDE SEQUENCE [LARGE SCALE GENOMIC DNA]</scope>
    <source>
        <strain evidence="2">cv. Niubang</strain>
    </source>
</reference>
<proteinExistence type="predicted"/>